<dbReference type="PANTHER" id="PTHR12732:SF8">
    <property type="entry name" value="NUCLEAR MRNA EXPORT PROTEIN THP1"/>
    <property type="match status" value="1"/>
</dbReference>
<proteinExistence type="predicted"/>
<feature type="compositionally biased region" description="Acidic residues" evidence="1">
    <location>
        <begin position="513"/>
        <end position="523"/>
    </location>
</feature>
<name>A0A166P929_9EURO</name>
<dbReference type="EMBL" id="AZGZ01000005">
    <property type="protein sequence ID" value="KZZ95170.1"/>
    <property type="molecule type" value="Genomic_DNA"/>
</dbReference>
<reference evidence="2 3" key="1">
    <citation type="journal article" date="2016" name="Genome Biol. Evol.">
        <title>Divergent and convergent evolution of fungal pathogenicity.</title>
        <authorList>
            <person name="Shang Y."/>
            <person name="Xiao G."/>
            <person name="Zheng P."/>
            <person name="Cen K."/>
            <person name="Zhan S."/>
            <person name="Wang C."/>
        </authorList>
    </citation>
    <scope>NUCLEOTIDE SEQUENCE [LARGE SCALE GENOMIC DNA]</scope>
    <source>
        <strain evidence="2 3">ARSEF 7405</strain>
    </source>
</reference>
<dbReference type="GO" id="GO:0003690">
    <property type="term" value="F:double-stranded DNA binding"/>
    <property type="evidence" value="ECO:0007669"/>
    <property type="project" value="InterPro"/>
</dbReference>
<keyword evidence="3" id="KW-1185">Reference proteome</keyword>
<dbReference type="Proteomes" id="UP000242877">
    <property type="component" value="Unassembled WGS sequence"/>
</dbReference>
<dbReference type="PANTHER" id="PTHR12732">
    <property type="entry name" value="UNCHARACTERIZED PROTEASOME COMPONENT REGION PCI-CONTAINING"/>
    <property type="match status" value="1"/>
</dbReference>
<evidence type="ECO:0000313" key="2">
    <source>
        <dbReference type="EMBL" id="KZZ95170.1"/>
    </source>
</evidence>
<dbReference type="SMART" id="SM00753">
    <property type="entry name" value="PAM"/>
    <property type="match status" value="1"/>
</dbReference>
<evidence type="ECO:0000256" key="1">
    <source>
        <dbReference type="SAM" id="MobiDB-lite"/>
    </source>
</evidence>
<dbReference type="OrthoDB" id="5404651at2759"/>
<feature type="region of interest" description="Disordered" evidence="1">
    <location>
        <begin position="508"/>
        <end position="527"/>
    </location>
</feature>
<accession>A0A166P929</accession>
<dbReference type="AlphaFoldDB" id="A0A166P929"/>
<evidence type="ECO:0000313" key="3">
    <source>
        <dbReference type="Proteomes" id="UP000242877"/>
    </source>
</evidence>
<organism evidence="2 3">
    <name type="scientific">Ascosphaera apis ARSEF 7405</name>
    <dbReference type="NCBI Taxonomy" id="392613"/>
    <lineage>
        <taxon>Eukaryota</taxon>
        <taxon>Fungi</taxon>
        <taxon>Dikarya</taxon>
        <taxon>Ascomycota</taxon>
        <taxon>Pezizomycotina</taxon>
        <taxon>Eurotiomycetes</taxon>
        <taxon>Eurotiomycetidae</taxon>
        <taxon>Onygenales</taxon>
        <taxon>Ascosphaeraceae</taxon>
        <taxon>Ascosphaera</taxon>
    </lineage>
</organism>
<dbReference type="GO" id="GO:0003723">
    <property type="term" value="F:RNA binding"/>
    <property type="evidence" value="ECO:0007669"/>
    <property type="project" value="InterPro"/>
</dbReference>
<comment type="caution">
    <text evidence="2">The sequence shown here is derived from an EMBL/GenBank/DDBJ whole genome shotgun (WGS) entry which is preliminary data.</text>
</comment>
<dbReference type="VEuPathDB" id="FungiDB:AAP_01658"/>
<gene>
    <name evidence="2" type="ORF">AAP_01658</name>
</gene>
<dbReference type="InterPro" id="IPR045114">
    <property type="entry name" value="Csn12-like"/>
</dbReference>
<protein>
    <submittedName>
        <fullName evidence="2">PCI/PINT associated module</fullName>
    </submittedName>
</protein>
<sequence>MPTNPFGKLQQQQQQQTPTLDNFITAVSSLIQARDGAKLQDFLQIEPPWPPVYNQMAAELRSVYPSTRPQSEASILSRCEVYEKIAEGWIAFPGFMKLYLMYLRDVNVGNLLETYNLLNALLNQCLIALGDSQHGVILLPTVLYLTKTLAKLAIDLDKQPALIAHLIQTDPSTTNEGAAKTSLVERSANVAREAFIKCLTDRSGNSKLPEGKRKGIYLMANLCLNLLFKCGKLRNAEQMFTSIATKSPPLSLFPASQRVTYLYYLARYLFANNLFWSAKNAFEAAYQQCHPQATSQRRQLLVYLITTNLILGRFPSQALLQRPEATDLAPRFLPLCHIIKTGNIALFRRYLADGSESGEWFAKKGVLLQLRNRCEVLVWRSLTRRVFIVEGFHGVEGAQKGPPPFLHLWKVEVAARMLEKQQRQQEGRQDFENVGKKNLIFDAPTDIDFARQVTADPQEEADEFSDYFHPEFHFTETGELSTGAPEDHNAGTSTSMSVEQVLKVSFAQQRADEDSDQNEDDPDFAPHTTEMESIISSLLTQDLLRGYLTHKNSRFAIPGAKIRGALATGWPSVWSVVSAKEASNYHVPGWVKG</sequence>